<dbReference type="PIRSF" id="PIRSF015589">
    <property type="entry name" value="PP_kinase"/>
    <property type="match status" value="1"/>
</dbReference>
<dbReference type="HAMAP" id="MF_00347">
    <property type="entry name" value="Polyphosphate_kinase"/>
    <property type="match status" value="1"/>
</dbReference>
<dbReference type="Gene3D" id="1.20.58.310">
    <property type="entry name" value="Polyphosphate kinase N-terminal domain"/>
    <property type="match status" value="1"/>
</dbReference>
<feature type="domain" description="Polyphosphate kinase C-terminal" evidence="13">
    <location>
        <begin position="338"/>
        <end position="499"/>
    </location>
</feature>
<feature type="binding site" evidence="8">
    <location>
        <position position="49"/>
    </location>
    <ligand>
        <name>ATP</name>
        <dbReference type="ChEBI" id="CHEBI:30616"/>
    </ligand>
</feature>
<dbReference type="EMBL" id="FWWV01000002">
    <property type="protein sequence ID" value="SMB79995.1"/>
    <property type="molecule type" value="Genomic_DNA"/>
</dbReference>
<dbReference type="GO" id="GO:0006799">
    <property type="term" value="P:polyphosphate biosynthetic process"/>
    <property type="evidence" value="ECO:0007669"/>
    <property type="project" value="UniProtKB-UniRule"/>
</dbReference>
<evidence type="ECO:0000256" key="2">
    <source>
        <dbReference type="ARBA" id="ARBA00022679"/>
    </source>
</evidence>
<dbReference type="InterPro" id="IPR003414">
    <property type="entry name" value="PP_kinase"/>
</dbReference>
<feature type="binding site" evidence="8">
    <location>
        <position position="570"/>
    </location>
    <ligand>
        <name>ATP</name>
        <dbReference type="ChEBI" id="CHEBI:30616"/>
    </ligand>
</feature>
<dbReference type="Gene3D" id="3.30.870.10">
    <property type="entry name" value="Endonuclease Chain A"/>
    <property type="match status" value="2"/>
</dbReference>
<keyword evidence="4 8" id="KW-0547">Nucleotide-binding</keyword>
<feature type="domain" description="Polyphosphate kinase N-terminal" evidence="11">
    <location>
        <begin position="11"/>
        <end position="115"/>
    </location>
</feature>
<protein>
    <recommendedName>
        <fullName evidence="8 9">Polyphosphate kinase</fullName>
        <ecNumber evidence="8 9">2.7.4.1</ecNumber>
    </recommendedName>
    <alternativeName>
        <fullName evidence="8">ATP-polyphosphate phosphotransferase</fullName>
    </alternativeName>
    <alternativeName>
        <fullName evidence="8">Polyphosphoric acid kinase</fullName>
    </alternativeName>
</protein>
<dbReference type="InterPro" id="IPR036832">
    <property type="entry name" value="PPK_N_dom_sf"/>
</dbReference>
<dbReference type="EC" id="2.7.4.1" evidence="8 9"/>
<dbReference type="PANTHER" id="PTHR30218:SF0">
    <property type="entry name" value="POLYPHOSPHATE KINASE"/>
    <property type="match status" value="1"/>
</dbReference>
<evidence type="ECO:0000256" key="9">
    <source>
        <dbReference type="RuleBase" id="RU003800"/>
    </source>
</evidence>
<keyword evidence="1 8" id="KW-0597">Phosphoprotein</keyword>
<dbReference type="NCBIfam" id="TIGR03705">
    <property type="entry name" value="poly_P_kin"/>
    <property type="match status" value="1"/>
</dbReference>
<feature type="active site" description="Phosphohistidine intermediate" evidence="8">
    <location>
        <position position="441"/>
    </location>
</feature>
<evidence type="ECO:0000256" key="6">
    <source>
        <dbReference type="ARBA" id="ARBA00022840"/>
    </source>
</evidence>
<dbReference type="SUPFAM" id="SSF140356">
    <property type="entry name" value="PPK N-terminal domain-like"/>
    <property type="match status" value="1"/>
</dbReference>
<comment type="similarity">
    <text evidence="8 9">Belongs to the polyphosphate kinase 1 (PPK1) family.</text>
</comment>
<name>A0A1W1UFW8_9PAST</name>
<evidence type="ECO:0000256" key="7">
    <source>
        <dbReference type="ARBA" id="ARBA00022842"/>
    </source>
</evidence>
<feature type="domain" description="Polyphosphate kinase C-terminal" evidence="12">
    <location>
        <begin position="509"/>
        <end position="679"/>
    </location>
</feature>
<proteinExistence type="inferred from homology"/>
<evidence type="ECO:0000256" key="4">
    <source>
        <dbReference type="ARBA" id="ARBA00022741"/>
    </source>
</evidence>
<feature type="binding site" evidence="8">
    <location>
        <position position="411"/>
    </location>
    <ligand>
        <name>Mg(2+)</name>
        <dbReference type="ChEBI" id="CHEBI:18420"/>
    </ligand>
</feature>
<evidence type="ECO:0000256" key="5">
    <source>
        <dbReference type="ARBA" id="ARBA00022777"/>
    </source>
</evidence>
<dbReference type="GO" id="GO:0009358">
    <property type="term" value="C:polyphosphate kinase complex"/>
    <property type="evidence" value="ECO:0007669"/>
    <property type="project" value="InterPro"/>
</dbReference>
<comment type="function">
    <text evidence="8 9">Catalyzes the reversible transfer of the terminal phosphate of ATP to form a long-chain polyphosphate (polyP).</text>
</comment>
<dbReference type="GO" id="GO:0005524">
    <property type="term" value="F:ATP binding"/>
    <property type="evidence" value="ECO:0007669"/>
    <property type="project" value="UniProtKB-KW"/>
</dbReference>
<keyword evidence="15" id="KW-1185">Reference proteome</keyword>
<dbReference type="Pfam" id="PF13090">
    <property type="entry name" value="PP_kinase_C"/>
    <property type="match status" value="1"/>
</dbReference>
<dbReference type="SUPFAM" id="SSF143724">
    <property type="entry name" value="PHP14-like"/>
    <property type="match status" value="1"/>
</dbReference>
<dbReference type="GO" id="GO:0008976">
    <property type="term" value="F:polyphosphate kinase activity"/>
    <property type="evidence" value="ECO:0007669"/>
    <property type="project" value="UniProtKB-UniRule"/>
</dbReference>
<organism evidence="14 15">
    <name type="scientific">Pasteurella testudinis DSM 23072</name>
    <dbReference type="NCBI Taxonomy" id="1122938"/>
    <lineage>
        <taxon>Bacteria</taxon>
        <taxon>Pseudomonadati</taxon>
        <taxon>Pseudomonadota</taxon>
        <taxon>Gammaproteobacteria</taxon>
        <taxon>Pasteurellales</taxon>
        <taxon>Pasteurellaceae</taxon>
        <taxon>Pasteurella</taxon>
    </lineage>
</organism>
<sequence length="694" mass="80492">MLTLEIDESSYTSKELSWLAFNERVLQEAYDENNPLLERIRFLGIFASNLDEFYQVRFANLKHKLLIIREQESLPAKQIRSQLEVIQQRTEQLNQKFDEIYSRLMLRLAKHKIFLLNETQLSPFHQNWLKEHFKREIKQHIFPIILNEDIDLLQSLSAHNSNLIIELKKHKKIQTLAILPIPSDAISRFIVLPKERYKRHQGIILLDNVLRFCLAEIFADAIFDYDEITAYSIKMTRDAEYDLITEVEYSLLELMSSSLKQRVTAQPVRFLYEKSMPKNLLKMLKQRLNISSLDSVETGGRYLSFKHLLQFPDLGNKELVNAPLSIIPHPQLKNERIILDAISKKDILLYYPYHSFNVICELLRQASFDPNVTAIKINLYRVAKKSRIIEALMNAANNGKQVTVIIELQARFDEEANINWAKRLTDSNIKVVFSSPGFKIHSKLFLITRRENNQLVDYAHVGTGNFHESTARIYTDFALLTKNIKLTEEVKRVFRFIEMPFSPTKFTHLLVSPINVRKRLSYLVNREIKNAQAGKKCGMIIKINNLVDPEMVNLLYSASQAGVKIRMILRGMCSLKAGVPGLSDNIEIISVIDRFLEHPRVYYFENGGNPEVYISSADWMTRNLDRRIEVGAPLLDPDAKQCVIYILNIQLSDNVKARIIDAEEKNEYLRNDLPPCRSQLAIHDYLSTKTSPVK</sequence>
<keyword evidence="6 8" id="KW-0067">ATP-binding</keyword>
<feature type="binding site" evidence="8">
    <location>
        <position position="598"/>
    </location>
    <ligand>
        <name>ATP</name>
        <dbReference type="ChEBI" id="CHEBI:30616"/>
    </ligand>
</feature>
<evidence type="ECO:0000256" key="1">
    <source>
        <dbReference type="ARBA" id="ARBA00022553"/>
    </source>
</evidence>
<evidence type="ECO:0000313" key="15">
    <source>
        <dbReference type="Proteomes" id="UP000192408"/>
    </source>
</evidence>
<accession>A0A1W1UFW8</accession>
<comment type="catalytic activity">
    <reaction evidence="8 9">
        <text>[phosphate](n) + ATP = [phosphate](n+1) + ADP</text>
        <dbReference type="Rhea" id="RHEA:19573"/>
        <dbReference type="Rhea" id="RHEA-COMP:9859"/>
        <dbReference type="Rhea" id="RHEA-COMP:14280"/>
        <dbReference type="ChEBI" id="CHEBI:16838"/>
        <dbReference type="ChEBI" id="CHEBI:30616"/>
        <dbReference type="ChEBI" id="CHEBI:456216"/>
        <dbReference type="EC" id="2.7.4.1"/>
    </reaction>
</comment>
<dbReference type="Pfam" id="PF17941">
    <property type="entry name" value="PP_kinase_C_1"/>
    <property type="match status" value="1"/>
</dbReference>
<dbReference type="CDD" id="cd09164">
    <property type="entry name" value="PLDc_EcPPK1_C1_like"/>
    <property type="match status" value="1"/>
</dbReference>
<keyword evidence="3 8" id="KW-0479">Metal-binding</keyword>
<evidence type="ECO:0000259" key="10">
    <source>
        <dbReference type="Pfam" id="PF02503"/>
    </source>
</evidence>
<dbReference type="InterPro" id="IPR024953">
    <property type="entry name" value="PP_kinase_middle"/>
</dbReference>
<dbReference type="AlphaFoldDB" id="A0A1W1UFW8"/>
<gene>
    <name evidence="8" type="primary">ppk</name>
    <name evidence="14" type="ORF">SAMN05660772_00513</name>
</gene>
<dbReference type="FunFam" id="3.30.870.10:FF:000001">
    <property type="entry name" value="Polyphosphate kinase"/>
    <property type="match status" value="1"/>
</dbReference>
<dbReference type="Pfam" id="PF02503">
    <property type="entry name" value="PP_kinase"/>
    <property type="match status" value="1"/>
</dbReference>
<evidence type="ECO:0000256" key="8">
    <source>
        <dbReference type="HAMAP-Rule" id="MF_00347"/>
    </source>
</evidence>
<dbReference type="RefSeq" id="WP_084255844.1">
    <property type="nucleotide sequence ID" value="NZ_FWWV01000002.1"/>
</dbReference>
<dbReference type="InterPro" id="IPR041108">
    <property type="entry name" value="PP_kinase_C_1"/>
</dbReference>
<dbReference type="InterPro" id="IPR025198">
    <property type="entry name" value="PPK_N_dom"/>
</dbReference>
<evidence type="ECO:0000259" key="13">
    <source>
        <dbReference type="Pfam" id="PF17941"/>
    </source>
</evidence>
<dbReference type="SUPFAM" id="SSF56024">
    <property type="entry name" value="Phospholipase D/nuclease"/>
    <property type="match status" value="2"/>
</dbReference>
<dbReference type="PANTHER" id="PTHR30218">
    <property type="entry name" value="POLYPHOSPHATE KINASE"/>
    <property type="match status" value="1"/>
</dbReference>
<dbReference type="GO" id="GO:0046872">
    <property type="term" value="F:metal ion binding"/>
    <property type="evidence" value="ECO:0007669"/>
    <property type="project" value="UniProtKB-KW"/>
</dbReference>
<keyword evidence="5 8" id="KW-0418">Kinase</keyword>
<comment type="cofactor">
    <cofactor evidence="8">
        <name>Mg(2+)</name>
        <dbReference type="ChEBI" id="CHEBI:18420"/>
    </cofactor>
</comment>
<feature type="domain" description="Polyphosphate kinase middle" evidence="10">
    <location>
        <begin position="125"/>
        <end position="311"/>
    </location>
</feature>
<dbReference type="Proteomes" id="UP000192408">
    <property type="component" value="Unassembled WGS sequence"/>
</dbReference>
<evidence type="ECO:0000259" key="12">
    <source>
        <dbReference type="Pfam" id="PF13090"/>
    </source>
</evidence>
<keyword evidence="7 8" id="KW-0460">Magnesium</keyword>
<evidence type="ECO:0000313" key="14">
    <source>
        <dbReference type="EMBL" id="SMB79995.1"/>
    </source>
</evidence>
<dbReference type="NCBIfam" id="NF003917">
    <property type="entry name" value="PRK05443.1-1"/>
    <property type="match status" value="1"/>
</dbReference>
<evidence type="ECO:0000259" key="11">
    <source>
        <dbReference type="Pfam" id="PF13089"/>
    </source>
</evidence>
<keyword evidence="2 8" id="KW-0808">Transferase</keyword>
<dbReference type="CDD" id="cd09167">
    <property type="entry name" value="PLDc_EcPPK1_C2_like"/>
    <property type="match status" value="1"/>
</dbReference>
<feature type="binding site" evidence="8">
    <location>
        <position position="381"/>
    </location>
    <ligand>
        <name>Mg(2+)</name>
        <dbReference type="ChEBI" id="CHEBI:18420"/>
    </ligand>
</feature>
<comment type="PTM">
    <text evidence="8 9">An intermediate of this reaction is the autophosphorylated ppk in which a phosphate is covalently linked to a histidine residue through a N-P bond.</text>
</comment>
<dbReference type="InterPro" id="IPR025200">
    <property type="entry name" value="PPK_C_dom2"/>
</dbReference>
<dbReference type="STRING" id="1122938.SAMN05660772_00513"/>
<feature type="binding site" evidence="8">
    <location>
        <position position="474"/>
    </location>
    <ligand>
        <name>ATP</name>
        <dbReference type="ChEBI" id="CHEBI:30616"/>
    </ligand>
</feature>
<dbReference type="InterPro" id="IPR036830">
    <property type="entry name" value="PP_kinase_middle_dom_sf"/>
</dbReference>
<dbReference type="Pfam" id="PF13089">
    <property type="entry name" value="PP_kinase_N"/>
    <property type="match status" value="1"/>
</dbReference>
<dbReference type="Gene3D" id="3.30.1840.10">
    <property type="entry name" value="Polyphosphate kinase middle domain"/>
    <property type="match status" value="1"/>
</dbReference>
<reference evidence="15" key="1">
    <citation type="submission" date="2017-04" db="EMBL/GenBank/DDBJ databases">
        <authorList>
            <person name="Varghese N."/>
            <person name="Submissions S."/>
        </authorList>
    </citation>
    <scope>NUCLEOTIDE SEQUENCE [LARGE SCALE GENOMIC DNA]</scope>
    <source>
        <strain evidence="15">DSM 23072</strain>
    </source>
</reference>
<evidence type="ECO:0000256" key="3">
    <source>
        <dbReference type="ARBA" id="ARBA00022723"/>
    </source>
</evidence>